<evidence type="ECO:0000256" key="9">
    <source>
        <dbReference type="ARBA" id="ARBA00023329"/>
    </source>
</evidence>
<evidence type="ECO:0000256" key="2">
    <source>
        <dbReference type="ARBA" id="ARBA00004514"/>
    </source>
</evidence>
<dbReference type="InParanoid" id="A0A482XPE9"/>
<dbReference type="Pfam" id="PF14839">
    <property type="entry name" value="DOR"/>
    <property type="match status" value="1"/>
</dbReference>
<dbReference type="PANTHER" id="PTHR31671:SF3">
    <property type="entry name" value="DIABETES AND OBESITY REGULATED, ISOFORM G"/>
    <property type="match status" value="1"/>
</dbReference>
<dbReference type="OrthoDB" id="10041339at2759"/>
<comment type="caution">
    <text evidence="12">The sequence shown here is derived from an EMBL/GenBank/DDBJ whole genome shotgun (WGS) entry which is preliminary data.</text>
</comment>
<protein>
    <submittedName>
        <fullName evidence="12">Uncharacterized protein</fullName>
    </submittedName>
</protein>
<evidence type="ECO:0000256" key="3">
    <source>
        <dbReference type="ARBA" id="ARBA00022490"/>
    </source>
</evidence>
<feature type="region of interest" description="Disordered" evidence="11">
    <location>
        <begin position="279"/>
        <end position="333"/>
    </location>
</feature>
<comment type="subcellular location">
    <subcellularLocation>
        <location evidence="2">Cytoplasm</location>
        <location evidence="2">Cytosol</location>
    </subcellularLocation>
    <subcellularLocation>
        <location evidence="1">Cytoplasmic vesicle</location>
        <location evidence="1">Autophagosome</location>
    </subcellularLocation>
    <subcellularLocation>
        <location evidence="10">Nucleus</location>
        <location evidence="10">Nuclear body</location>
    </subcellularLocation>
</comment>
<keyword evidence="7" id="KW-0804">Transcription</keyword>
<dbReference type="GO" id="GO:0005829">
    <property type="term" value="C:cytosol"/>
    <property type="evidence" value="ECO:0007669"/>
    <property type="project" value="UniProtKB-SubCell"/>
</dbReference>
<dbReference type="GO" id="GO:0000045">
    <property type="term" value="P:autophagosome assembly"/>
    <property type="evidence" value="ECO:0007669"/>
    <property type="project" value="TreeGrafter"/>
</dbReference>
<evidence type="ECO:0000256" key="8">
    <source>
        <dbReference type="ARBA" id="ARBA00023242"/>
    </source>
</evidence>
<evidence type="ECO:0000256" key="7">
    <source>
        <dbReference type="ARBA" id="ARBA00023163"/>
    </source>
</evidence>
<evidence type="ECO:0000256" key="4">
    <source>
        <dbReference type="ARBA" id="ARBA00023006"/>
    </source>
</evidence>
<dbReference type="GO" id="GO:0045893">
    <property type="term" value="P:positive regulation of DNA-templated transcription"/>
    <property type="evidence" value="ECO:0007669"/>
    <property type="project" value="TreeGrafter"/>
</dbReference>
<evidence type="ECO:0000313" key="13">
    <source>
        <dbReference type="Proteomes" id="UP000291343"/>
    </source>
</evidence>
<dbReference type="GO" id="GO:0016604">
    <property type="term" value="C:nuclear body"/>
    <property type="evidence" value="ECO:0007669"/>
    <property type="project" value="UniProtKB-SubCell"/>
</dbReference>
<feature type="region of interest" description="Disordered" evidence="11">
    <location>
        <begin position="225"/>
        <end position="265"/>
    </location>
</feature>
<dbReference type="AlphaFoldDB" id="A0A482XPE9"/>
<keyword evidence="13" id="KW-1185">Reference proteome</keyword>
<organism evidence="12 13">
    <name type="scientific">Laodelphax striatellus</name>
    <name type="common">Small brown planthopper</name>
    <name type="synonym">Delphax striatella</name>
    <dbReference type="NCBI Taxonomy" id="195883"/>
    <lineage>
        <taxon>Eukaryota</taxon>
        <taxon>Metazoa</taxon>
        <taxon>Ecdysozoa</taxon>
        <taxon>Arthropoda</taxon>
        <taxon>Hexapoda</taxon>
        <taxon>Insecta</taxon>
        <taxon>Pterygota</taxon>
        <taxon>Neoptera</taxon>
        <taxon>Paraneoptera</taxon>
        <taxon>Hemiptera</taxon>
        <taxon>Auchenorrhyncha</taxon>
        <taxon>Fulgoroidea</taxon>
        <taxon>Delphacidae</taxon>
        <taxon>Criomorphinae</taxon>
        <taxon>Laodelphax</taxon>
    </lineage>
</organism>
<reference evidence="12 13" key="1">
    <citation type="journal article" date="2017" name="Gigascience">
        <title>Genome sequence of the small brown planthopper, Laodelphax striatellus.</title>
        <authorList>
            <person name="Zhu J."/>
            <person name="Jiang F."/>
            <person name="Wang X."/>
            <person name="Yang P."/>
            <person name="Bao Y."/>
            <person name="Zhao W."/>
            <person name="Wang W."/>
            <person name="Lu H."/>
            <person name="Wang Q."/>
            <person name="Cui N."/>
            <person name="Li J."/>
            <person name="Chen X."/>
            <person name="Luo L."/>
            <person name="Yu J."/>
            <person name="Kang L."/>
            <person name="Cui F."/>
        </authorList>
    </citation>
    <scope>NUCLEOTIDE SEQUENCE [LARGE SCALE GENOMIC DNA]</scope>
    <source>
        <strain evidence="12">Lst14</strain>
    </source>
</reference>
<dbReference type="GO" id="GO:0005776">
    <property type="term" value="C:autophagosome"/>
    <property type="evidence" value="ECO:0007669"/>
    <property type="project" value="UniProtKB-SubCell"/>
</dbReference>
<proteinExistence type="predicted"/>
<feature type="compositionally biased region" description="Polar residues" evidence="11">
    <location>
        <begin position="322"/>
        <end position="333"/>
    </location>
</feature>
<keyword evidence="8" id="KW-0539">Nucleus</keyword>
<sequence length="333" mass="36541">MIALQGCQQSYHSWQQSSTRVASMSTICITRAILCNDCKQTVLTCRTAIGGGNKGDQLTGMHFAADDHTPTRMRAHTTNNNKTQADDQCDSTSHTLLPYLSTTTTTTTSNDNDETNTPPSSAHPSTPQHPSPAQVAEQRLHEVEEDDWLIVDKNEVQDENEEPVVRGRTVERRSSSAGPGAGAGMEESWFVTPPPCFTSAGPVTPLETSPLENLLIEHPSMSVYHGQPASAASQLRPRSRSASPTPRQPLQPVAANRPRQQPPAAAAVYHNSTDLIVHLKSAQKQQRKSGQQLKRGQLERTNKVREFSSRNKQQRRADRQANHSGANNNRKSC</sequence>
<accession>A0A482XPE9</accession>
<keyword evidence="6" id="KW-0010">Activator</keyword>
<feature type="compositionally biased region" description="Basic and acidic residues" evidence="11">
    <location>
        <begin position="163"/>
        <end position="174"/>
    </location>
</feature>
<dbReference type="InterPro" id="IPR029431">
    <property type="entry name" value="TP53INP"/>
</dbReference>
<feature type="region of interest" description="Disordered" evidence="11">
    <location>
        <begin position="150"/>
        <end position="187"/>
    </location>
</feature>
<keyword evidence="9" id="KW-0968">Cytoplasmic vesicle</keyword>
<evidence type="ECO:0000256" key="5">
    <source>
        <dbReference type="ARBA" id="ARBA00023015"/>
    </source>
</evidence>
<feature type="region of interest" description="Disordered" evidence="11">
    <location>
        <begin position="102"/>
        <end position="138"/>
    </location>
</feature>
<dbReference type="STRING" id="195883.A0A482XPE9"/>
<dbReference type="EMBL" id="QKKF02002849">
    <property type="protein sequence ID" value="RZF48015.1"/>
    <property type="molecule type" value="Genomic_DNA"/>
</dbReference>
<evidence type="ECO:0000256" key="10">
    <source>
        <dbReference type="ARBA" id="ARBA00034306"/>
    </source>
</evidence>
<gene>
    <name evidence="12" type="ORF">LSTR_LSTR002081</name>
</gene>
<evidence type="ECO:0000313" key="12">
    <source>
        <dbReference type="EMBL" id="RZF48015.1"/>
    </source>
</evidence>
<keyword evidence="3" id="KW-0963">Cytoplasm</keyword>
<name>A0A482XPE9_LAOST</name>
<dbReference type="GO" id="GO:0031410">
    <property type="term" value="C:cytoplasmic vesicle"/>
    <property type="evidence" value="ECO:0007669"/>
    <property type="project" value="UniProtKB-KW"/>
</dbReference>
<dbReference type="Proteomes" id="UP000291343">
    <property type="component" value="Unassembled WGS sequence"/>
</dbReference>
<evidence type="ECO:0000256" key="6">
    <source>
        <dbReference type="ARBA" id="ARBA00023159"/>
    </source>
</evidence>
<keyword evidence="4" id="KW-0072">Autophagy</keyword>
<feature type="compositionally biased region" description="Basic and acidic residues" evidence="11">
    <location>
        <begin position="296"/>
        <end position="321"/>
    </location>
</feature>
<keyword evidence="5" id="KW-0805">Transcription regulation</keyword>
<feature type="compositionally biased region" description="Low complexity" evidence="11">
    <location>
        <begin position="102"/>
        <end position="119"/>
    </location>
</feature>
<evidence type="ECO:0000256" key="1">
    <source>
        <dbReference type="ARBA" id="ARBA00004419"/>
    </source>
</evidence>
<dbReference type="PANTHER" id="PTHR31671">
    <property type="entry name" value="DIABETES AND OBESITY REGULATED, ISOFORM G"/>
    <property type="match status" value="1"/>
</dbReference>
<feature type="compositionally biased region" description="Low complexity" evidence="11">
    <location>
        <begin position="251"/>
        <end position="265"/>
    </location>
</feature>
<feature type="compositionally biased region" description="Polar residues" evidence="11">
    <location>
        <begin position="282"/>
        <end position="294"/>
    </location>
</feature>
<evidence type="ECO:0000256" key="11">
    <source>
        <dbReference type="SAM" id="MobiDB-lite"/>
    </source>
</evidence>